<dbReference type="Gene3D" id="4.10.320.10">
    <property type="entry name" value="E3-binding domain"/>
    <property type="match status" value="1"/>
</dbReference>
<evidence type="ECO:0000313" key="6">
    <source>
        <dbReference type="Proteomes" id="UP000473325"/>
    </source>
</evidence>
<dbReference type="Pfam" id="PF11774">
    <property type="entry name" value="Lsr2"/>
    <property type="match status" value="1"/>
</dbReference>
<proteinExistence type="predicted"/>
<dbReference type="InterPro" id="IPR024412">
    <property type="entry name" value="Lsr2_dim_dom"/>
</dbReference>
<name>A0A6L7EW50_9ACTN</name>
<dbReference type="InterPro" id="IPR036625">
    <property type="entry name" value="E3-bd_dom_sf"/>
</dbReference>
<dbReference type="InterPro" id="IPR055370">
    <property type="entry name" value="Lsr2_DNA-bd"/>
</dbReference>
<keyword evidence="1" id="KW-0238">DNA-binding</keyword>
<feature type="region of interest" description="Disordered" evidence="2">
    <location>
        <begin position="60"/>
        <end position="115"/>
    </location>
</feature>
<evidence type="ECO:0000256" key="2">
    <source>
        <dbReference type="SAM" id="MobiDB-lite"/>
    </source>
</evidence>
<keyword evidence="6" id="KW-1185">Reference proteome</keyword>
<feature type="compositionally biased region" description="Low complexity" evidence="2">
    <location>
        <begin position="67"/>
        <end position="78"/>
    </location>
</feature>
<dbReference type="Pfam" id="PF23359">
    <property type="entry name" value="Lsr2_DNA-bd"/>
    <property type="match status" value="1"/>
</dbReference>
<dbReference type="Proteomes" id="UP000473325">
    <property type="component" value="Unassembled WGS sequence"/>
</dbReference>
<evidence type="ECO:0000259" key="4">
    <source>
        <dbReference type="Pfam" id="PF23359"/>
    </source>
</evidence>
<dbReference type="Gene3D" id="3.30.60.230">
    <property type="entry name" value="Lsr2, dimerization domain"/>
    <property type="match status" value="1"/>
</dbReference>
<dbReference type="GO" id="GO:0003677">
    <property type="term" value="F:DNA binding"/>
    <property type="evidence" value="ECO:0007669"/>
    <property type="project" value="UniProtKB-KW"/>
</dbReference>
<accession>A0A6L7EW50</accession>
<feature type="domain" description="Lsr2 dimerization" evidence="3">
    <location>
        <begin position="1"/>
        <end position="61"/>
    </location>
</feature>
<organism evidence="5 6">
    <name type="scientific">Nocardioides flavescens</name>
    <dbReference type="NCBI Taxonomy" id="2691959"/>
    <lineage>
        <taxon>Bacteria</taxon>
        <taxon>Bacillati</taxon>
        <taxon>Actinomycetota</taxon>
        <taxon>Actinomycetes</taxon>
        <taxon>Propionibacteriales</taxon>
        <taxon>Nocardioidaceae</taxon>
        <taxon>Nocardioides</taxon>
    </lineage>
</organism>
<protein>
    <submittedName>
        <fullName evidence="5">Lsr2 family protein</fullName>
    </submittedName>
</protein>
<comment type="caution">
    <text evidence="5">The sequence shown here is derived from an EMBL/GenBank/DDBJ whole genome shotgun (WGS) entry which is preliminary data.</text>
</comment>
<gene>
    <name evidence="5" type="ORF">GRQ65_02490</name>
</gene>
<evidence type="ECO:0000256" key="1">
    <source>
        <dbReference type="ARBA" id="ARBA00023125"/>
    </source>
</evidence>
<dbReference type="GO" id="GO:0016746">
    <property type="term" value="F:acyltransferase activity"/>
    <property type="evidence" value="ECO:0007669"/>
    <property type="project" value="InterPro"/>
</dbReference>
<sequence length="115" mass="12542">MAQRVITQLVDDITGEDIADGKGETVTYSLDGQQYSIDLTTKNADKFRGLFQDYIAVSQKQGRKSSTRSSSRTQAAATDGPSAKDLRDWAKSNGLDVPERGRIPQAVRDAFDSAN</sequence>
<dbReference type="RefSeq" id="WP_160874767.1">
    <property type="nucleotide sequence ID" value="NZ_WUEK01000001.1"/>
</dbReference>
<evidence type="ECO:0000313" key="5">
    <source>
        <dbReference type="EMBL" id="MXG88415.1"/>
    </source>
</evidence>
<evidence type="ECO:0000259" key="3">
    <source>
        <dbReference type="Pfam" id="PF11774"/>
    </source>
</evidence>
<reference evidence="5 6" key="1">
    <citation type="submission" date="2019-12" db="EMBL/GenBank/DDBJ databases">
        <authorList>
            <person name="Kun Z."/>
        </authorList>
    </citation>
    <scope>NUCLEOTIDE SEQUENCE [LARGE SCALE GENOMIC DNA]</scope>
    <source>
        <strain evidence="5 6">YIM 123512</strain>
    </source>
</reference>
<dbReference type="EMBL" id="WUEK01000001">
    <property type="protein sequence ID" value="MXG88415.1"/>
    <property type="molecule type" value="Genomic_DNA"/>
</dbReference>
<dbReference type="AlphaFoldDB" id="A0A6L7EW50"/>
<feature type="domain" description="Lsr2 DNA-binding" evidence="4">
    <location>
        <begin position="79"/>
        <end position="114"/>
    </location>
</feature>
<dbReference type="InterPro" id="IPR042261">
    <property type="entry name" value="Lsr2-like_dimerization"/>
</dbReference>